<dbReference type="OrthoDB" id="9810818at2"/>
<keyword evidence="3 6" id="KW-0812">Transmembrane</keyword>
<evidence type="ECO:0000256" key="3">
    <source>
        <dbReference type="ARBA" id="ARBA00022692"/>
    </source>
</evidence>
<feature type="transmembrane region" description="Helical" evidence="6">
    <location>
        <begin position="71"/>
        <end position="93"/>
    </location>
</feature>
<comment type="caution">
    <text evidence="8">The sequence shown here is derived from an EMBL/GenBank/DDBJ whole genome shotgun (WGS) entry which is preliminary data.</text>
</comment>
<feature type="transmembrane region" description="Helical" evidence="6">
    <location>
        <begin position="99"/>
        <end position="119"/>
    </location>
</feature>
<feature type="transmembrane region" description="Helical" evidence="6">
    <location>
        <begin position="217"/>
        <end position="236"/>
    </location>
</feature>
<name>A0A1Q8E942_9STRE</name>
<dbReference type="Pfam" id="PF00892">
    <property type="entry name" value="EamA"/>
    <property type="match status" value="2"/>
</dbReference>
<dbReference type="AlphaFoldDB" id="A0A1Q8E942"/>
<feature type="domain" description="EamA" evidence="7">
    <location>
        <begin position="157"/>
        <end position="290"/>
    </location>
</feature>
<organism evidence="8 9">
    <name type="scientific">Streptococcus cuniculi</name>
    <dbReference type="NCBI Taxonomy" id="1432788"/>
    <lineage>
        <taxon>Bacteria</taxon>
        <taxon>Bacillati</taxon>
        <taxon>Bacillota</taxon>
        <taxon>Bacilli</taxon>
        <taxon>Lactobacillales</taxon>
        <taxon>Streptococcaceae</taxon>
        <taxon>Streptococcus</taxon>
    </lineage>
</organism>
<dbReference type="InterPro" id="IPR000620">
    <property type="entry name" value="EamA_dom"/>
</dbReference>
<evidence type="ECO:0000259" key="7">
    <source>
        <dbReference type="Pfam" id="PF00892"/>
    </source>
</evidence>
<dbReference type="InterPro" id="IPR037185">
    <property type="entry name" value="EmrE-like"/>
</dbReference>
<feature type="transmembrane region" description="Helical" evidence="6">
    <location>
        <begin position="158"/>
        <end position="175"/>
    </location>
</feature>
<evidence type="ECO:0000256" key="2">
    <source>
        <dbReference type="ARBA" id="ARBA00007362"/>
    </source>
</evidence>
<feature type="transmembrane region" description="Helical" evidence="6">
    <location>
        <begin position="272"/>
        <end position="291"/>
    </location>
</feature>
<dbReference type="EMBL" id="MSJM01000003">
    <property type="protein sequence ID" value="OLF48303.1"/>
    <property type="molecule type" value="Genomic_DNA"/>
</dbReference>
<evidence type="ECO:0000313" key="9">
    <source>
        <dbReference type="Proteomes" id="UP000186890"/>
    </source>
</evidence>
<protein>
    <submittedName>
        <fullName evidence="8">EamA family transporter</fullName>
    </submittedName>
</protein>
<feature type="transmembrane region" description="Helical" evidence="6">
    <location>
        <begin position="248"/>
        <end position="266"/>
    </location>
</feature>
<feature type="transmembrane region" description="Helical" evidence="6">
    <location>
        <begin position="126"/>
        <end position="146"/>
    </location>
</feature>
<keyword evidence="9" id="KW-1185">Reference proteome</keyword>
<feature type="transmembrane region" description="Helical" evidence="6">
    <location>
        <begin position="187"/>
        <end position="205"/>
    </location>
</feature>
<accession>A0A1Q8E942</accession>
<keyword evidence="5 6" id="KW-0472">Membrane</keyword>
<feature type="domain" description="EamA" evidence="7">
    <location>
        <begin position="6"/>
        <end position="144"/>
    </location>
</feature>
<keyword evidence="4 6" id="KW-1133">Transmembrane helix</keyword>
<evidence type="ECO:0000256" key="6">
    <source>
        <dbReference type="SAM" id="Phobius"/>
    </source>
</evidence>
<dbReference type="RefSeq" id="WP_075104652.1">
    <property type="nucleotide sequence ID" value="NZ_MSJM01000003.1"/>
</dbReference>
<evidence type="ECO:0000256" key="4">
    <source>
        <dbReference type="ARBA" id="ARBA00022989"/>
    </source>
</evidence>
<dbReference type="Proteomes" id="UP000186890">
    <property type="component" value="Unassembled WGS sequence"/>
</dbReference>
<dbReference type="PANTHER" id="PTHR32322">
    <property type="entry name" value="INNER MEMBRANE TRANSPORTER"/>
    <property type="match status" value="1"/>
</dbReference>
<dbReference type="InterPro" id="IPR050638">
    <property type="entry name" value="AA-Vitamin_Transporters"/>
</dbReference>
<gene>
    <name evidence="8" type="ORF">BU202_04735</name>
</gene>
<dbReference type="PANTHER" id="PTHR32322:SF2">
    <property type="entry name" value="EAMA DOMAIN-CONTAINING PROTEIN"/>
    <property type="match status" value="1"/>
</dbReference>
<reference evidence="9" key="1">
    <citation type="submission" date="2016-12" db="EMBL/GenBank/DDBJ databases">
        <authorList>
            <person name="Gulvik C.A."/>
        </authorList>
    </citation>
    <scope>NUCLEOTIDE SEQUENCE [LARGE SCALE GENOMIC DNA]</scope>
    <source>
        <strain evidence="9">NED12-00049-6B</strain>
    </source>
</reference>
<comment type="similarity">
    <text evidence="2">Belongs to the EamA transporter family.</text>
</comment>
<evidence type="ECO:0000313" key="8">
    <source>
        <dbReference type="EMBL" id="OLF48303.1"/>
    </source>
</evidence>
<dbReference type="GO" id="GO:0016020">
    <property type="term" value="C:membrane"/>
    <property type="evidence" value="ECO:0007669"/>
    <property type="project" value="UniProtKB-SubCell"/>
</dbReference>
<evidence type="ECO:0000256" key="5">
    <source>
        <dbReference type="ARBA" id="ARBA00023136"/>
    </source>
</evidence>
<proteinExistence type="inferred from homology"/>
<evidence type="ECO:0000256" key="1">
    <source>
        <dbReference type="ARBA" id="ARBA00004127"/>
    </source>
</evidence>
<comment type="subcellular location">
    <subcellularLocation>
        <location evidence="1">Endomembrane system</location>
        <topology evidence="1">Multi-pass membrane protein</topology>
    </subcellularLocation>
</comment>
<sequence length="308" mass="33440">MNEKMKGTLLTLIAGIAWGLSGVSGQFVMARGVNVETLTALRLVISGVLLVALAAVQNPQQLKQLLMDKKAMIRLLLFSIFGLVLNQSAYLTAIYHTNAGTATVLQYLCPILVLAYVCLKEKQQPTAVELIAIVFAVLGTFLIATHGQINQLAMTPKGLFWGLFSAVTYALYIILPTTIIKQYGSLVVIGLSMFLGSLEVGLVFQPWRHTMPFNGEIFWGLVGIVGVGTVFAYTAFLKGVSMVGQVNGSLLASIEPIASVFFAVLLVNEIFYPIDFVGMILILLAVLLVSVKDMVLARKTRNILKVKE</sequence>
<feature type="transmembrane region" description="Helical" evidence="6">
    <location>
        <begin position="41"/>
        <end position="59"/>
    </location>
</feature>
<dbReference type="SUPFAM" id="SSF103481">
    <property type="entry name" value="Multidrug resistance efflux transporter EmrE"/>
    <property type="match status" value="2"/>
</dbReference>